<proteinExistence type="predicted"/>
<evidence type="ECO:0000313" key="2">
    <source>
        <dbReference type="Proteomes" id="UP000797356"/>
    </source>
</evidence>
<keyword evidence="2" id="KW-1185">Reference proteome</keyword>
<accession>A0A8K0IJ71</accession>
<sequence>MRMNGTIGSMEPTLESWDHVFLEIVHHPIHFMKSSEAVRSKMAEVKLRMDAADERALEAKRGKKKAQVILIDVGMEIKYLKEELKSTEE</sequence>
<name>A0A8K0IJ71_COCNU</name>
<evidence type="ECO:0000313" key="1">
    <source>
        <dbReference type="EMBL" id="KAG1360683.1"/>
    </source>
</evidence>
<reference evidence="1" key="2">
    <citation type="submission" date="2019-07" db="EMBL/GenBank/DDBJ databases">
        <authorList>
            <person name="Yang Y."/>
            <person name="Bocs S."/>
            <person name="Baudouin L."/>
        </authorList>
    </citation>
    <scope>NUCLEOTIDE SEQUENCE</scope>
    <source>
        <tissue evidence="1">Spear leaf of Hainan Tall coconut</tissue>
    </source>
</reference>
<reference evidence="1" key="1">
    <citation type="journal article" date="2017" name="Gigascience">
        <title>The genome draft of coconut (Cocos nucifera).</title>
        <authorList>
            <person name="Xiao Y."/>
            <person name="Xu P."/>
            <person name="Fan H."/>
            <person name="Baudouin L."/>
            <person name="Xia W."/>
            <person name="Bocs S."/>
            <person name="Xu J."/>
            <person name="Li Q."/>
            <person name="Guo A."/>
            <person name="Zhou L."/>
            <person name="Li J."/>
            <person name="Wu Y."/>
            <person name="Ma Z."/>
            <person name="Armero A."/>
            <person name="Issali A.E."/>
            <person name="Liu N."/>
            <person name="Peng M."/>
            <person name="Yang Y."/>
        </authorList>
    </citation>
    <scope>NUCLEOTIDE SEQUENCE</scope>
    <source>
        <tissue evidence="1">Spear leaf of Hainan Tall coconut</tissue>
    </source>
</reference>
<comment type="caution">
    <text evidence="1">The sequence shown here is derived from an EMBL/GenBank/DDBJ whole genome shotgun (WGS) entry which is preliminary data.</text>
</comment>
<gene>
    <name evidence="1" type="ORF">COCNU_09G001460</name>
</gene>
<organism evidence="1 2">
    <name type="scientific">Cocos nucifera</name>
    <name type="common">Coconut palm</name>
    <dbReference type="NCBI Taxonomy" id="13894"/>
    <lineage>
        <taxon>Eukaryota</taxon>
        <taxon>Viridiplantae</taxon>
        <taxon>Streptophyta</taxon>
        <taxon>Embryophyta</taxon>
        <taxon>Tracheophyta</taxon>
        <taxon>Spermatophyta</taxon>
        <taxon>Magnoliopsida</taxon>
        <taxon>Liliopsida</taxon>
        <taxon>Arecaceae</taxon>
        <taxon>Arecoideae</taxon>
        <taxon>Cocoseae</taxon>
        <taxon>Attaleinae</taxon>
        <taxon>Cocos</taxon>
    </lineage>
</organism>
<dbReference type="Proteomes" id="UP000797356">
    <property type="component" value="Chromosome 9"/>
</dbReference>
<protein>
    <submittedName>
        <fullName evidence="1">Uncharacterized protein</fullName>
    </submittedName>
</protein>
<dbReference type="EMBL" id="CM017880">
    <property type="protein sequence ID" value="KAG1360683.1"/>
    <property type="molecule type" value="Genomic_DNA"/>
</dbReference>
<dbReference type="AlphaFoldDB" id="A0A8K0IJ71"/>